<organism evidence="3 4">
    <name type="scientific">Batillaria attramentaria</name>
    <dbReference type="NCBI Taxonomy" id="370345"/>
    <lineage>
        <taxon>Eukaryota</taxon>
        <taxon>Metazoa</taxon>
        <taxon>Spiralia</taxon>
        <taxon>Lophotrochozoa</taxon>
        <taxon>Mollusca</taxon>
        <taxon>Gastropoda</taxon>
        <taxon>Caenogastropoda</taxon>
        <taxon>Sorbeoconcha</taxon>
        <taxon>Cerithioidea</taxon>
        <taxon>Batillariidae</taxon>
        <taxon>Batillaria</taxon>
    </lineage>
</organism>
<evidence type="ECO:0000313" key="3">
    <source>
        <dbReference type="EMBL" id="KAK7504154.1"/>
    </source>
</evidence>
<evidence type="ECO:0000313" key="4">
    <source>
        <dbReference type="Proteomes" id="UP001519460"/>
    </source>
</evidence>
<dbReference type="InterPro" id="IPR015943">
    <property type="entry name" value="WD40/YVTN_repeat-like_dom_sf"/>
</dbReference>
<reference evidence="3 4" key="1">
    <citation type="journal article" date="2023" name="Sci. Data">
        <title>Genome assembly of the Korean intertidal mud-creeper Batillaria attramentaria.</title>
        <authorList>
            <person name="Patra A.K."/>
            <person name="Ho P.T."/>
            <person name="Jun S."/>
            <person name="Lee S.J."/>
            <person name="Kim Y."/>
            <person name="Won Y.J."/>
        </authorList>
    </citation>
    <scope>NUCLEOTIDE SEQUENCE [LARGE SCALE GENOMIC DNA]</scope>
    <source>
        <strain evidence="3">Wonlab-2016</strain>
    </source>
</reference>
<proteinExistence type="predicted"/>
<dbReference type="PANTHER" id="PTHR44662:SF1">
    <property type="entry name" value="WD REPEAT-CONTAINING PROTEIN 81"/>
    <property type="match status" value="1"/>
</dbReference>
<name>A0ABD0LWZ2_9CAEN</name>
<feature type="region of interest" description="Disordered" evidence="2">
    <location>
        <begin position="418"/>
        <end position="582"/>
    </location>
</feature>
<evidence type="ECO:0000256" key="1">
    <source>
        <dbReference type="PROSITE-ProRule" id="PRU00221"/>
    </source>
</evidence>
<feature type="compositionally biased region" description="Acidic residues" evidence="2">
    <location>
        <begin position="383"/>
        <end position="394"/>
    </location>
</feature>
<feature type="compositionally biased region" description="Basic and acidic residues" evidence="2">
    <location>
        <begin position="494"/>
        <end position="511"/>
    </location>
</feature>
<dbReference type="PROSITE" id="PS50294">
    <property type="entry name" value="WD_REPEATS_REGION"/>
    <property type="match status" value="1"/>
</dbReference>
<evidence type="ECO:0008006" key="5">
    <source>
        <dbReference type="Google" id="ProtNLM"/>
    </source>
</evidence>
<dbReference type="AlphaFoldDB" id="A0ABD0LWZ2"/>
<dbReference type="EMBL" id="JACVVK020000016">
    <property type="protein sequence ID" value="KAK7504154.1"/>
    <property type="molecule type" value="Genomic_DNA"/>
</dbReference>
<feature type="compositionally biased region" description="Polar residues" evidence="2">
    <location>
        <begin position="449"/>
        <end position="487"/>
    </location>
</feature>
<evidence type="ECO:0000256" key="2">
    <source>
        <dbReference type="SAM" id="MobiDB-lite"/>
    </source>
</evidence>
<feature type="region of interest" description="Disordered" evidence="2">
    <location>
        <begin position="314"/>
        <end position="403"/>
    </location>
</feature>
<feature type="compositionally biased region" description="Acidic residues" evidence="2">
    <location>
        <begin position="333"/>
        <end position="372"/>
    </location>
</feature>
<dbReference type="PANTHER" id="PTHR44662">
    <property type="entry name" value="WD REPEAT-CONTAINING PROTEIN 81"/>
    <property type="match status" value="1"/>
</dbReference>
<dbReference type="InterPro" id="IPR001680">
    <property type="entry name" value="WD40_rpt"/>
</dbReference>
<dbReference type="Proteomes" id="UP001519460">
    <property type="component" value="Unassembled WGS sequence"/>
</dbReference>
<sequence length="1254" mass="136523">VDARSRVNNMVLQDVASFLCLVCEIFLAPKLRMQGTAPCLKERVERIHVLCNGDHSAIPRPFQNAARLLSQLEVADGDRGEGASRVYFSSAVLDGFPPPTPSLLLHPHADILPFPPYFPRLYACMCRLKAIDEAMEEIRRGTDSPAEKTAMLKQLARSKVPVMENFLLVNGEGLGREGLQLVLPLIDSLLADKLTTVQAAWVLFNIVSRALGPMETASRFLPSLTALFSELPASAKHVKLYHRTFLTQLLLRLHLQPFLHHFATLLVEAVAGYKDFALPSRFYQEELLEEMEAAQQDDQQADWLLEAGPATQHPYFSDEAQRGSVHKERGADAEVEDGAGDDGDGFVDGMSLDDEMDVGDDLDFDVEGEDSTSLDRVSQGSEAADDQENSEEGVFEPSNDNADQYSIHSISNILGVSGGRHSAGAEDDDDRVFDSPRSASEGAMFKPASGSSLASVTSESPTRQMEQYDIQTPVNSDQKALVSSSFPEANHQPCKAERTAHPNPADQERASEQQSRVARPLKIDIQDNLSATENDDGEISGAVDNTEPNGKRTGESGMRNNVRKRSESIRRSETEDLMSSLSLNSPSSTVNIRHIAADSVKWLTHKLGPVLAARYLSRNLVRMLPLCYLGDTQLQPSDAPGDSVVKTSRRVVGDENAMKVLECIGFVASVYGENIIVIQYLPSTMDLVSVAQRRLTQRSESGLLGAVILLRFVVPLLSDKTLMDVLEETIVSDCVNPLLSMLTSTSLSFPGGRLSRSVLCHKLVDLLYVLGLRLVAGSGSQDESYITIKMDSATQQYTIGTPVNPSALSTSDSRGGSLSPGAGASRWHCLSAMGTVDERDECLSPRHDTAEKCRQELAAVFTPELALAVYIPLCRIFGSIHMEESLNNDDLIRQLCAQQDSSMDQPPPGPAPPSAETDIVTPTSEGGGEPSPCGGLGSNIEYWEHELGLHERDTLFNFKQIKLQSFVGHSNSIRCIMGMDTENCFISASKDKTVRLWALTSCGDGTSRVPCQFTYQHHKKSVFSVAYVESMRQLASCDSTVHVWDPFTGVGLCQLESPRYSPAVALQAIPAPSPLVLMGTTEATLRFLDLRTLKYGHEFRCSTGSTGLLRCVAVSPDGSWVAVGFSTGVVSILELSSGVLQASWKAHEGEILQLKAFSKHKLVSSSFDGTLKVWSVDGGPSDPVHCFSFYRDQVLSATTANRIGVHSMVGENATFTSVKLRSDTFRGVLTSMAVLPLNRTLLLGSDNGTIQLLA</sequence>
<keyword evidence="4" id="KW-1185">Reference proteome</keyword>
<feature type="repeat" description="WD" evidence="1">
    <location>
        <begin position="966"/>
        <end position="1001"/>
    </location>
</feature>
<feature type="compositionally biased region" description="Basic and acidic residues" evidence="2">
    <location>
        <begin position="564"/>
        <end position="574"/>
    </location>
</feature>
<dbReference type="InterPro" id="IPR052651">
    <property type="entry name" value="WDR81"/>
</dbReference>
<dbReference type="PROSITE" id="PS50082">
    <property type="entry name" value="WD_REPEATS_2"/>
    <property type="match status" value="1"/>
</dbReference>
<comment type="caution">
    <text evidence="3">The sequence shown here is derived from an EMBL/GenBank/DDBJ whole genome shotgun (WGS) entry which is preliminary data.</text>
</comment>
<keyword evidence="1" id="KW-0853">WD repeat</keyword>
<feature type="compositionally biased region" description="Basic and acidic residues" evidence="2">
    <location>
        <begin position="319"/>
        <end position="332"/>
    </location>
</feature>
<dbReference type="Gene3D" id="2.130.10.10">
    <property type="entry name" value="YVTN repeat-like/Quinoprotein amine dehydrogenase"/>
    <property type="match status" value="2"/>
</dbReference>
<feature type="region of interest" description="Disordered" evidence="2">
    <location>
        <begin position="900"/>
        <end position="931"/>
    </location>
</feature>
<feature type="non-terminal residue" evidence="3">
    <location>
        <position position="1"/>
    </location>
</feature>
<dbReference type="Pfam" id="PF00400">
    <property type="entry name" value="WD40"/>
    <property type="match status" value="4"/>
</dbReference>
<dbReference type="SMART" id="SM00320">
    <property type="entry name" value="WD40"/>
    <property type="match status" value="5"/>
</dbReference>
<protein>
    <recommendedName>
        <fullName evidence="5">WD repeat-containing protein 81</fullName>
    </recommendedName>
</protein>
<gene>
    <name evidence="3" type="ORF">BaRGS_00004458</name>
</gene>
<accession>A0ABD0LWZ2</accession>
<dbReference type="SUPFAM" id="SSF50978">
    <property type="entry name" value="WD40 repeat-like"/>
    <property type="match status" value="1"/>
</dbReference>
<dbReference type="InterPro" id="IPR036322">
    <property type="entry name" value="WD40_repeat_dom_sf"/>
</dbReference>